<sequence length="64" mass="7401">MKSVRIKDTTRAEREEIVRRSLGNIDGLCDSCACGIIKMYDEYIEGKKELSEINRTFDESRLSK</sequence>
<evidence type="ECO:0008006" key="3">
    <source>
        <dbReference type="Google" id="ProtNLM"/>
    </source>
</evidence>
<organism evidence="1 2">
    <name type="scientific">Catenisphaera adipataccumulans</name>
    <dbReference type="NCBI Taxonomy" id="700500"/>
    <lineage>
        <taxon>Bacteria</taxon>
        <taxon>Bacillati</taxon>
        <taxon>Bacillota</taxon>
        <taxon>Erysipelotrichia</taxon>
        <taxon>Erysipelotrichales</taxon>
        <taxon>Erysipelotrichaceae</taxon>
        <taxon>Catenisphaera</taxon>
    </lineage>
</organism>
<name>A0A7W8CXT0_9FIRM</name>
<proteinExistence type="predicted"/>
<dbReference type="RefSeq" id="WP_183326715.1">
    <property type="nucleotide sequence ID" value="NZ_JACHHK010000001.1"/>
</dbReference>
<accession>A0A7W8CXT0</accession>
<evidence type="ECO:0000313" key="2">
    <source>
        <dbReference type="Proteomes" id="UP000539953"/>
    </source>
</evidence>
<evidence type="ECO:0000313" key="1">
    <source>
        <dbReference type="EMBL" id="MBB5182237.1"/>
    </source>
</evidence>
<protein>
    <recommendedName>
        <fullName evidence="3">Purine biosynthesis protein PurH</fullName>
    </recommendedName>
</protein>
<keyword evidence="2" id="KW-1185">Reference proteome</keyword>
<dbReference type="EMBL" id="JACHHK010000001">
    <property type="protein sequence ID" value="MBB5182237.1"/>
    <property type="molecule type" value="Genomic_DNA"/>
</dbReference>
<dbReference type="Proteomes" id="UP000539953">
    <property type="component" value="Unassembled WGS sequence"/>
</dbReference>
<dbReference type="AlphaFoldDB" id="A0A7W8CXT0"/>
<reference evidence="1 2" key="1">
    <citation type="submission" date="2020-08" db="EMBL/GenBank/DDBJ databases">
        <title>Genomic Encyclopedia of Type Strains, Phase IV (KMG-IV): sequencing the most valuable type-strain genomes for metagenomic binning, comparative biology and taxonomic classification.</title>
        <authorList>
            <person name="Goeker M."/>
        </authorList>
    </citation>
    <scope>NUCLEOTIDE SEQUENCE [LARGE SCALE GENOMIC DNA]</scope>
    <source>
        <strain evidence="1 2">DSM 25799</strain>
    </source>
</reference>
<comment type="caution">
    <text evidence="1">The sequence shown here is derived from an EMBL/GenBank/DDBJ whole genome shotgun (WGS) entry which is preliminary data.</text>
</comment>
<gene>
    <name evidence="1" type="ORF">HNQ47_000240</name>
</gene>